<keyword evidence="2" id="KW-1185">Reference proteome</keyword>
<evidence type="ECO:0000313" key="2">
    <source>
        <dbReference type="Proteomes" id="UP000003844"/>
    </source>
</evidence>
<dbReference type="Pfam" id="PF05635">
    <property type="entry name" value="23S_rRNA_IVP"/>
    <property type="match status" value="1"/>
</dbReference>
<evidence type="ECO:0000313" key="1">
    <source>
        <dbReference type="EMBL" id="EHQ01408.1"/>
    </source>
</evidence>
<proteinExistence type="predicted"/>
<dbReference type="InterPro" id="IPR036583">
    <property type="entry name" value="23S_rRNA_IVS_sf"/>
</dbReference>
<keyword evidence="1" id="KW-0687">Ribonucleoprotein</keyword>
<dbReference type="PANTHER" id="PTHR38471">
    <property type="entry name" value="FOUR HELIX BUNDLE PROTEIN"/>
    <property type="match status" value="1"/>
</dbReference>
<organism evidence="1 2">
    <name type="scientific">Gillisia limnaea (strain DSM 15749 / LMG 21470 / R-8282)</name>
    <dbReference type="NCBI Taxonomy" id="865937"/>
    <lineage>
        <taxon>Bacteria</taxon>
        <taxon>Pseudomonadati</taxon>
        <taxon>Bacteroidota</taxon>
        <taxon>Flavobacteriia</taxon>
        <taxon>Flavobacteriales</taxon>
        <taxon>Flavobacteriaceae</taxon>
        <taxon>Gillisia</taxon>
    </lineage>
</organism>
<dbReference type="PANTHER" id="PTHR38471:SF2">
    <property type="entry name" value="FOUR HELIX BUNDLE PROTEIN"/>
    <property type="match status" value="1"/>
</dbReference>
<dbReference type="NCBIfam" id="TIGR02436">
    <property type="entry name" value="four helix bundle protein"/>
    <property type="match status" value="1"/>
</dbReference>
<dbReference type="RefSeq" id="WP_006987730.1">
    <property type="nucleotide sequence ID" value="NZ_JH594606.1"/>
</dbReference>
<sequence>MKKFSFEKLEVWQDAKGLTHQIYKVTKDFPNEEKYGLVSQLRRAIISVTSNIAEGSSRMSPKDQAHFYHLAFSSLMEVLSQIIISFELGYITEEESFRIEISKIANKLNSLRKSSLNPVTK</sequence>
<dbReference type="InterPro" id="IPR012657">
    <property type="entry name" value="23S_rRNA-intervening_sequence"/>
</dbReference>
<dbReference type="CDD" id="cd16377">
    <property type="entry name" value="23S_rRNA_IVP_like"/>
    <property type="match status" value="1"/>
</dbReference>
<dbReference type="AlphaFoldDB" id="H2BS85"/>
<dbReference type="STRING" id="865937.Gilli_0698"/>
<dbReference type="HOGENOM" id="CLU_129874_0_4_10"/>
<dbReference type="EMBL" id="JH594606">
    <property type="protein sequence ID" value="EHQ01408.1"/>
    <property type="molecule type" value="Genomic_DNA"/>
</dbReference>
<reference evidence="2" key="1">
    <citation type="journal article" date="2012" name="Stand. Genomic Sci.">
        <title>Genome sequence of the Antarctic rhodopsins-containing flavobacterium Gillisia limnaea type strain (R-8282(T)).</title>
        <authorList>
            <person name="Riedel T."/>
            <person name="Held B."/>
            <person name="Nolan M."/>
            <person name="Lucas S."/>
            <person name="Lapidus A."/>
            <person name="Tice H."/>
            <person name="Del Rio T.G."/>
            <person name="Cheng J.F."/>
            <person name="Han C."/>
            <person name="Tapia R."/>
            <person name="Goodwin L.A."/>
            <person name="Pitluck S."/>
            <person name="Liolios K."/>
            <person name="Mavromatis K."/>
            <person name="Pagani I."/>
            <person name="Ivanova N."/>
            <person name="Mikhailova N."/>
            <person name="Pati A."/>
            <person name="Chen A."/>
            <person name="Palaniappan K."/>
            <person name="Land M."/>
            <person name="Rohde M."/>
            <person name="Tindall B.J."/>
            <person name="Detter J.C."/>
            <person name="Goker M."/>
            <person name="Bristow J."/>
            <person name="Eisen J.A."/>
            <person name="Markowitz V."/>
            <person name="Hugenholtz P."/>
            <person name="Kyrpides N.C."/>
            <person name="Klenk H.P."/>
            <person name="Woyke T."/>
        </authorList>
    </citation>
    <scope>NUCLEOTIDE SEQUENCE [LARGE SCALE GENOMIC DNA]</scope>
    <source>
        <strain evidence="2">DSM 15749 / LMG 21470 / R-8282</strain>
    </source>
</reference>
<dbReference type="OrthoDB" id="9811959at2"/>
<dbReference type="GO" id="GO:0005840">
    <property type="term" value="C:ribosome"/>
    <property type="evidence" value="ECO:0007669"/>
    <property type="project" value="UniProtKB-KW"/>
</dbReference>
<dbReference type="SUPFAM" id="SSF158446">
    <property type="entry name" value="IVS-encoded protein-like"/>
    <property type="match status" value="1"/>
</dbReference>
<dbReference type="Proteomes" id="UP000003844">
    <property type="component" value="Unassembled WGS sequence"/>
</dbReference>
<protein>
    <submittedName>
        <fullName evidence="1">S23 ribosomal protein</fullName>
    </submittedName>
</protein>
<name>H2BS85_GILLR</name>
<gene>
    <name evidence="1" type="ORF">Gilli_0698</name>
</gene>
<dbReference type="Gene3D" id="1.20.1440.60">
    <property type="entry name" value="23S rRNA-intervening sequence"/>
    <property type="match status" value="1"/>
</dbReference>
<accession>H2BS85</accession>
<keyword evidence="1" id="KW-0689">Ribosomal protein</keyword>
<dbReference type="eggNOG" id="ENOG5032SXU">
    <property type="taxonomic scope" value="Bacteria"/>
</dbReference>